<feature type="domain" description="Peptidase M16 middle/third" evidence="11">
    <location>
        <begin position="462"/>
        <end position="744"/>
    </location>
</feature>
<evidence type="ECO:0000256" key="7">
    <source>
        <dbReference type="ARBA" id="ARBA00023049"/>
    </source>
</evidence>
<feature type="region of interest" description="Disordered" evidence="8">
    <location>
        <begin position="1"/>
        <end position="37"/>
    </location>
</feature>
<evidence type="ECO:0000256" key="1">
    <source>
        <dbReference type="ARBA" id="ARBA00001947"/>
    </source>
</evidence>
<dbReference type="OMA" id="LQSDCWR"/>
<dbReference type="GO" id="GO:0043171">
    <property type="term" value="P:peptide catabolic process"/>
    <property type="evidence" value="ECO:0007669"/>
    <property type="project" value="TreeGrafter"/>
</dbReference>
<keyword evidence="3" id="KW-0645">Protease</keyword>
<dbReference type="InterPro" id="IPR032632">
    <property type="entry name" value="Peptidase_M16_M"/>
</dbReference>
<dbReference type="Proteomes" id="UP000318571">
    <property type="component" value="Chromosome 4"/>
</dbReference>
<evidence type="ECO:0000256" key="3">
    <source>
        <dbReference type="ARBA" id="ARBA00022670"/>
    </source>
</evidence>
<dbReference type="Pfam" id="PF22456">
    <property type="entry name" value="PqqF-like_C_4"/>
    <property type="match status" value="1"/>
</dbReference>
<dbReference type="Pfam" id="PF05193">
    <property type="entry name" value="Peptidase_M16_C"/>
    <property type="match status" value="1"/>
</dbReference>
<accession>A0A553NP82</accession>
<dbReference type="SUPFAM" id="SSF63411">
    <property type="entry name" value="LuxS/MPP-like metallohydrolase"/>
    <property type="match status" value="4"/>
</dbReference>
<dbReference type="PANTHER" id="PTHR43690:SF18">
    <property type="entry name" value="INSULIN-DEGRADING ENZYME-RELATED"/>
    <property type="match status" value="1"/>
</dbReference>
<dbReference type="GO" id="GO:0046872">
    <property type="term" value="F:metal ion binding"/>
    <property type="evidence" value="ECO:0007669"/>
    <property type="project" value="UniProtKB-KW"/>
</dbReference>
<sequence>MSSTVMKEERIESCLEKDDPLPDPDPSQSHYPQPQSPVKCCHIRKSLVNSIVSMTTNATCGKTVHAILDIKMKKKEEELAAVEAAKIMDRKDDIRKQRTDSFKYRYIQLENGVRLMLVSNPKATTSAAALDIKIGSFSDPLHLQGLAHLCEHVLFTGSEGFPNESFSHFLGQRGGSSNAYTASEHTNFHFDVPSQHFEEALARFVSFFECPIFRETSVQSELDIVQSEHEKNRWNDLWRTNQVERTTANENHAFSRFSTGNRKTLTVDEHAHHNLRYELFNFFKTNYSANLMTVCLVHNRSLDQMEELAKTNFLRIANRNIPETIWPNRPFKPSQMKTKIYIVPVKDVYHVNLTFPLQDLHQHYRSSPEGFCAQLIGYKGPNGLFSYLRKIGYAHHLVAGWKNLARGFSFFIITIQMTEIGERYVDDIVKVVFQYLNLLRAIGPQKWFFDELQYLSQQQFESKDLEKVQTYASNVANWLHIYPPEDCLIADYVFEDWNRDVIKLVLKHLVPDNVRVTILSKKCRYFTTMVEPHFATEYHVERIGEEVLNVWRSCGRNEEHKMPSPNNLIDKEMSMVPTDGIRESGLPDLLIYHKRINFLAWFLPATSSKLAKAFVCVKISHPDLASVDATSCALKNLFVALIRDTLTEYAYQGELAGIFYSLKPIKTGLELCVRGYSANQHIFLKNVLKVLYAYEFEQSRFDQVLEVQMKNMATADGDSLKAQSKFLLGSILCPRNYSRKDRLHAYKKSSISFHHMMDFAHNFRLHNHQECFFYGNLTTHQADVLANTILEARKNFLEQLAQARNVQVESNCLLEEWFVKNPVERVVMLEKALSAKAQSKVECEHLNGILEQNVETISCDASLNQENNFISPEEPQTMEDKGDQSENSNSMDLNQEVRLQPTTNQTGYLCLVHNEIQSSSCVLHFLQFRENTPENHILLELFLHLVRVRLVSSMKYVVPLGYVVGCDIRRINNTLGFRIIVESQYPLTLVNETIENSLADLGEYLESIDEETFHMSREALITTKIESHKRFRDKALNFWKEILDSSYNFQRLDQELECLRHLDMKSLLQFYRDWIAKTGIERRCLILSIGPDPILNCIDGTEAFHLGQEKEKVYESCDTFSTPSETQLASWYQMVFERQDFEYDPPESSTITCDKAEP</sequence>
<reference evidence="13 14" key="1">
    <citation type="journal article" date="2018" name="Nat. Ecol. Evol.">
        <title>Genomic signatures of mitonuclear coevolution across populations of Tigriopus californicus.</title>
        <authorList>
            <person name="Barreto F.S."/>
            <person name="Watson E.T."/>
            <person name="Lima T.G."/>
            <person name="Willett C.S."/>
            <person name="Edmands S."/>
            <person name="Li W."/>
            <person name="Burton R.S."/>
        </authorList>
    </citation>
    <scope>NUCLEOTIDE SEQUENCE [LARGE SCALE GENOMIC DNA]</scope>
    <source>
        <strain evidence="13 14">San Diego</strain>
    </source>
</reference>
<dbReference type="PANTHER" id="PTHR43690">
    <property type="entry name" value="NARDILYSIN"/>
    <property type="match status" value="1"/>
</dbReference>
<dbReference type="AlphaFoldDB" id="A0A553NP82"/>
<evidence type="ECO:0000259" key="11">
    <source>
        <dbReference type="Pfam" id="PF16187"/>
    </source>
</evidence>
<dbReference type="FunFam" id="3.30.830.10:FF:000005">
    <property type="entry name" value="nardilysin isoform X1"/>
    <property type="match status" value="1"/>
</dbReference>
<evidence type="ECO:0000259" key="10">
    <source>
        <dbReference type="Pfam" id="PF05193"/>
    </source>
</evidence>
<feature type="compositionally biased region" description="Low complexity" evidence="8">
    <location>
        <begin position="26"/>
        <end position="37"/>
    </location>
</feature>
<gene>
    <name evidence="13" type="ORF">TCAL_02934</name>
</gene>
<dbReference type="STRING" id="6832.A0A553NP82"/>
<evidence type="ECO:0000256" key="4">
    <source>
        <dbReference type="ARBA" id="ARBA00022723"/>
    </source>
</evidence>
<keyword evidence="5" id="KW-0378">Hydrolase</keyword>
<organism evidence="13 14">
    <name type="scientific">Tigriopus californicus</name>
    <name type="common">Marine copepod</name>
    <dbReference type="NCBI Taxonomy" id="6832"/>
    <lineage>
        <taxon>Eukaryota</taxon>
        <taxon>Metazoa</taxon>
        <taxon>Ecdysozoa</taxon>
        <taxon>Arthropoda</taxon>
        <taxon>Crustacea</taxon>
        <taxon>Multicrustacea</taxon>
        <taxon>Hexanauplia</taxon>
        <taxon>Copepoda</taxon>
        <taxon>Harpacticoida</taxon>
        <taxon>Harpacticidae</taxon>
        <taxon>Tigriopus</taxon>
    </lineage>
</organism>
<dbReference type="OrthoDB" id="952271at2759"/>
<dbReference type="Pfam" id="PF00675">
    <property type="entry name" value="Peptidase_M16"/>
    <property type="match status" value="1"/>
</dbReference>
<proteinExistence type="inferred from homology"/>
<keyword evidence="6" id="KW-0862">Zinc</keyword>
<comment type="cofactor">
    <cofactor evidence="1">
        <name>Zn(2+)</name>
        <dbReference type="ChEBI" id="CHEBI:29105"/>
    </cofactor>
</comment>
<evidence type="ECO:0000259" key="9">
    <source>
        <dbReference type="Pfam" id="PF00675"/>
    </source>
</evidence>
<dbReference type="GO" id="GO:0005829">
    <property type="term" value="C:cytosol"/>
    <property type="evidence" value="ECO:0007669"/>
    <property type="project" value="TreeGrafter"/>
</dbReference>
<feature type="domain" description="Peptidase M16 C-terminal" evidence="10">
    <location>
        <begin position="277"/>
        <end position="452"/>
    </location>
</feature>
<dbReference type="InterPro" id="IPR011249">
    <property type="entry name" value="Metalloenz_LuxS/M16"/>
</dbReference>
<keyword evidence="14" id="KW-1185">Reference proteome</keyword>
<comment type="caution">
    <text evidence="13">The sequence shown here is derived from an EMBL/GenBank/DDBJ whole genome shotgun (WGS) entry which is preliminary data.</text>
</comment>
<dbReference type="InterPro" id="IPR011765">
    <property type="entry name" value="Pept_M16_N"/>
</dbReference>
<name>A0A553NP82_TIGCA</name>
<evidence type="ECO:0000256" key="2">
    <source>
        <dbReference type="ARBA" id="ARBA00007261"/>
    </source>
</evidence>
<evidence type="ECO:0000256" key="6">
    <source>
        <dbReference type="ARBA" id="ARBA00022833"/>
    </source>
</evidence>
<evidence type="ECO:0008006" key="15">
    <source>
        <dbReference type="Google" id="ProtNLM"/>
    </source>
</evidence>
<dbReference type="FunFam" id="3.30.830.10:FF:000012">
    <property type="entry name" value="Protease 3"/>
    <property type="match status" value="1"/>
</dbReference>
<dbReference type="InterPro" id="IPR050626">
    <property type="entry name" value="Peptidase_M16"/>
</dbReference>
<dbReference type="GO" id="GO:0051603">
    <property type="term" value="P:proteolysis involved in protein catabolic process"/>
    <property type="evidence" value="ECO:0007669"/>
    <property type="project" value="TreeGrafter"/>
</dbReference>
<feature type="compositionally biased region" description="Basic and acidic residues" evidence="8">
    <location>
        <begin position="1"/>
        <end position="20"/>
    </location>
</feature>
<dbReference type="InterPro" id="IPR054734">
    <property type="entry name" value="PqqF-like_C_4"/>
</dbReference>
<dbReference type="Pfam" id="PF16187">
    <property type="entry name" value="Peptidase_M16_M"/>
    <property type="match status" value="1"/>
</dbReference>
<dbReference type="EMBL" id="VCGU01000011">
    <property type="protein sequence ID" value="TRY67248.1"/>
    <property type="molecule type" value="Genomic_DNA"/>
</dbReference>
<dbReference type="InterPro" id="IPR007863">
    <property type="entry name" value="Peptidase_M16_C"/>
</dbReference>
<dbReference type="GO" id="GO:0004222">
    <property type="term" value="F:metalloendopeptidase activity"/>
    <property type="evidence" value="ECO:0007669"/>
    <property type="project" value="TreeGrafter"/>
</dbReference>
<evidence type="ECO:0000259" key="12">
    <source>
        <dbReference type="Pfam" id="PF22456"/>
    </source>
</evidence>
<feature type="domain" description="Peptidase M16 N-terminal" evidence="9">
    <location>
        <begin position="116"/>
        <end position="249"/>
    </location>
</feature>
<evidence type="ECO:0000313" key="14">
    <source>
        <dbReference type="Proteomes" id="UP000318571"/>
    </source>
</evidence>
<dbReference type="Gene3D" id="3.30.830.10">
    <property type="entry name" value="Metalloenzyme, LuxS/M16 peptidase-like"/>
    <property type="match status" value="4"/>
</dbReference>
<keyword evidence="7" id="KW-0482">Metalloprotease</keyword>
<evidence type="ECO:0000313" key="13">
    <source>
        <dbReference type="EMBL" id="TRY67248.1"/>
    </source>
</evidence>
<feature type="region of interest" description="Disordered" evidence="8">
    <location>
        <begin position="869"/>
        <end position="890"/>
    </location>
</feature>
<protein>
    <recommendedName>
        <fullName evidence="15">Peptidase M16 N-terminal domain-containing protein</fullName>
    </recommendedName>
</protein>
<evidence type="ECO:0000256" key="8">
    <source>
        <dbReference type="SAM" id="MobiDB-lite"/>
    </source>
</evidence>
<keyword evidence="4" id="KW-0479">Metal-binding</keyword>
<comment type="similarity">
    <text evidence="2">Belongs to the peptidase M16 family.</text>
</comment>
<dbReference type="GO" id="GO:0005739">
    <property type="term" value="C:mitochondrion"/>
    <property type="evidence" value="ECO:0007669"/>
    <property type="project" value="TreeGrafter"/>
</dbReference>
<feature type="domain" description="Coenzyme PQQ synthesis protein F-like C-terminal lobe" evidence="12">
    <location>
        <begin position="959"/>
        <end position="1039"/>
    </location>
</feature>
<evidence type="ECO:0000256" key="5">
    <source>
        <dbReference type="ARBA" id="ARBA00022801"/>
    </source>
</evidence>